<feature type="non-terminal residue" evidence="1">
    <location>
        <position position="1"/>
    </location>
</feature>
<protein>
    <submittedName>
        <fullName evidence="1">Uncharacterized protein</fullName>
    </submittedName>
</protein>
<reference evidence="1" key="1">
    <citation type="journal article" date="2014" name="Front. Microbiol.">
        <title>High frequency of phylogenetically diverse reductive dehalogenase-homologous genes in deep subseafloor sedimentary metagenomes.</title>
        <authorList>
            <person name="Kawai M."/>
            <person name="Futagami T."/>
            <person name="Toyoda A."/>
            <person name="Takaki Y."/>
            <person name="Nishi S."/>
            <person name="Hori S."/>
            <person name="Arai W."/>
            <person name="Tsubouchi T."/>
            <person name="Morono Y."/>
            <person name="Uchiyama I."/>
            <person name="Ito T."/>
            <person name="Fujiyama A."/>
            <person name="Inagaki F."/>
            <person name="Takami H."/>
        </authorList>
    </citation>
    <scope>NUCLEOTIDE SEQUENCE</scope>
    <source>
        <strain evidence="1">Expedition CK06-06</strain>
    </source>
</reference>
<organism evidence="1">
    <name type="scientific">marine sediment metagenome</name>
    <dbReference type="NCBI Taxonomy" id="412755"/>
    <lineage>
        <taxon>unclassified sequences</taxon>
        <taxon>metagenomes</taxon>
        <taxon>ecological metagenomes</taxon>
    </lineage>
</organism>
<name>X1Q678_9ZZZZ</name>
<gene>
    <name evidence="1" type="ORF">S06H3_62671</name>
</gene>
<comment type="caution">
    <text evidence="1">The sequence shown here is derived from an EMBL/GenBank/DDBJ whole genome shotgun (WGS) entry which is preliminary data.</text>
</comment>
<sequence length="146" mass="16279">AMHLSGFNHYLRSNIPRTQAGVTVIDAGPVIFELPDKDPTFAISATEGTQTISYTFDNTLAWANEVGGYMFKYQGSPQNAQRNYFGGPWRYHGKIDGAETPPSSPDDETTPPYPFAELQRQWCYARIAMADGRISEVFRADTFCLA</sequence>
<dbReference type="AlphaFoldDB" id="X1Q678"/>
<proteinExistence type="predicted"/>
<accession>X1Q678</accession>
<evidence type="ECO:0000313" key="1">
    <source>
        <dbReference type="EMBL" id="GAI50256.1"/>
    </source>
</evidence>
<dbReference type="EMBL" id="BARV01041384">
    <property type="protein sequence ID" value="GAI50256.1"/>
    <property type="molecule type" value="Genomic_DNA"/>
</dbReference>